<reference evidence="1 2" key="1">
    <citation type="submission" date="2024-03" db="EMBL/GenBank/DDBJ databases">
        <title>Human intestinal bacterial collection.</title>
        <authorList>
            <person name="Pauvert C."/>
            <person name="Hitch T.C.A."/>
            <person name="Clavel T."/>
        </authorList>
    </citation>
    <scope>NUCLEOTIDE SEQUENCE [LARGE SCALE GENOMIC DNA]</scope>
    <source>
        <strain evidence="1 2">CLA-SR-H024</strain>
    </source>
</reference>
<comment type="caution">
    <text evidence="1">The sequence shown here is derived from an EMBL/GenBank/DDBJ whole genome shotgun (WGS) entry which is preliminary data.</text>
</comment>
<accession>A0ABV1F200</accession>
<keyword evidence="2" id="KW-1185">Reference proteome</keyword>
<name>A0ABV1F200_9BACI</name>
<organism evidence="1 2">
    <name type="scientific">Niallia hominis</name>
    <dbReference type="NCBI Taxonomy" id="3133173"/>
    <lineage>
        <taxon>Bacteria</taxon>
        <taxon>Bacillati</taxon>
        <taxon>Bacillota</taxon>
        <taxon>Bacilli</taxon>
        <taxon>Bacillales</taxon>
        <taxon>Bacillaceae</taxon>
        <taxon>Niallia</taxon>
    </lineage>
</organism>
<dbReference type="RefSeq" id="WP_031540418.1">
    <property type="nucleotide sequence ID" value="NZ_JBBMFN010000050.1"/>
</dbReference>
<sequence length="80" mass="9507">MSDYQKFLHERDQIDYLISDGYRIKSILEDLNGAMVQLEKQDRTNRLVEQQTLRIHTANGRKYFSVLLLEQLKMHHASKS</sequence>
<dbReference type="Proteomes" id="UP001465426">
    <property type="component" value="Unassembled WGS sequence"/>
</dbReference>
<dbReference type="EMBL" id="JBBMFN010000050">
    <property type="protein sequence ID" value="MEQ2467399.1"/>
    <property type="molecule type" value="Genomic_DNA"/>
</dbReference>
<proteinExistence type="predicted"/>
<gene>
    <name evidence="1" type="ORF">WMO63_17220</name>
</gene>
<evidence type="ECO:0000313" key="2">
    <source>
        <dbReference type="Proteomes" id="UP001465426"/>
    </source>
</evidence>
<evidence type="ECO:0000313" key="1">
    <source>
        <dbReference type="EMBL" id="MEQ2467399.1"/>
    </source>
</evidence>
<protein>
    <submittedName>
        <fullName evidence="1">Uncharacterized protein</fullName>
    </submittedName>
</protein>